<feature type="transmembrane region" description="Helical" evidence="2">
    <location>
        <begin position="573"/>
        <end position="595"/>
    </location>
</feature>
<feature type="compositionally biased region" description="Gly residues" evidence="1">
    <location>
        <begin position="377"/>
        <end position="395"/>
    </location>
</feature>
<evidence type="ECO:0000256" key="1">
    <source>
        <dbReference type="SAM" id="MobiDB-lite"/>
    </source>
</evidence>
<organism evidence="3 4">
    <name type="scientific">Thalassiosira pseudonana</name>
    <name type="common">Marine diatom</name>
    <name type="synonym">Cyclotella nana</name>
    <dbReference type="NCBI Taxonomy" id="35128"/>
    <lineage>
        <taxon>Eukaryota</taxon>
        <taxon>Sar</taxon>
        <taxon>Stramenopiles</taxon>
        <taxon>Ochrophyta</taxon>
        <taxon>Bacillariophyta</taxon>
        <taxon>Coscinodiscophyceae</taxon>
        <taxon>Thalassiosirophycidae</taxon>
        <taxon>Thalassiosirales</taxon>
        <taxon>Thalassiosiraceae</taxon>
        <taxon>Thalassiosira</taxon>
    </lineage>
</organism>
<sequence>MMNDSSPISGMALSIRSSTESDTFDLGGHSASNIETTIHAAFSSPFALDDMIRITFVVGAGKLGRAKYDEKAMQAVTSTLKSLDYVEDRGASCVKECGGSFKLQHDTGKNLKTVVVFPNISDVHGKEARKKTKNEEGEPLIPTNSPGYSIAVSNHSTFKNLLSNFCPTYSQKKQCLRCLDGLLQLEQAIEEKMMRGNPLDSGEQAFYDVASDLKEKIAHVKEEAGRHVDEGKLTIEEKNTLVSLNENRIKTLMNEKNSASVAEQLKKALARKEQLQSLTDDMLRMTASYPPPLRYESQINTLRKKLLPLQALEDSSKGRLLTLSETKALTGKEEIEQEIERLEEASYGWFEEEDAFRERIQQSRDKFEAKHMRTKRGGGGGKSSGRFGGGTGGGSNAPSKWILPGDKPKGSAWGPSSVGKKKLKGKGGAVFSAMMMDSSSEEENSDDEDEAVEEENKPRVVSQQQSNFLKPTKTAKSAGSVVKNNKSVTNGSIVSSSNNTQSTDVDPTQPQSKKSKSKKKKKGKSKQSSNAEEDGDETNEDVSTNTVANRKATTLSAGDSTVSNSLVDFWQSLLLPLVMALASFIVSIVTGLFTSDKAKKGGKKKRG</sequence>
<evidence type="ECO:0000313" key="4">
    <source>
        <dbReference type="Proteomes" id="UP000001449"/>
    </source>
</evidence>
<feature type="compositionally biased region" description="Basic residues" evidence="1">
    <location>
        <begin position="513"/>
        <end position="525"/>
    </location>
</feature>
<reference evidence="3 4" key="2">
    <citation type="journal article" date="2008" name="Nature">
        <title>The Phaeodactylum genome reveals the evolutionary history of diatom genomes.</title>
        <authorList>
            <person name="Bowler C."/>
            <person name="Allen A.E."/>
            <person name="Badger J.H."/>
            <person name="Grimwood J."/>
            <person name="Jabbari K."/>
            <person name="Kuo A."/>
            <person name="Maheswari U."/>
            <person name="Martens C."/>
            <person name="Maumus F."/>
            <person name="Otillar R.P."/>
            <person name="Rayko E."/>
            <person name="Salamov A."/>
            <person name="Vandepoele K."/>
            <person name="Beszteri B."/>
            <person name="Gruber A."/>
            <person name="Heijde M."/>
            <person name="Katinka M."/>
            <person name="Mock T."/>
            <person name="Valentin K."/>
            <person name="Verret F."/>
            <person name="Berges J.A."/>
            <person name="Brownlee C."/>
            <person name="Cadoret J.P."/>
            <person name="Chiovitti A."/>
            <person name="Choi C.J."/>
            <person name="Coesel S."/>
            <person name="De Martino A."/>
            <person name="Detter J.C."/>
            <person name="Durkin C."/>
            <person name="Falciatore A."/>
            <person name="Fournet J."/>
            <person name="Haruta M."/>
            <person name="Huysman M.J."/>
            <person name="Jenkins B.D."/>
            <person name="Jiroutova K."/>
            <person name="Jorgensen R.E."/>
            <person name="Joubert Y."/>
            <person name="Kaplan A."/>
            <person name="Kroger N."/>
            <person name="Kroth P.G."/>
            <person name="La Roche J."/>
            <person name="Lindquist E."/>
            <person name="Lommer M."/>
            <person name="Martin-Jezequel V."/>
            <person name="Lopez P.J."/>
            <person name="Lucas S."/>
            <person name="Mangogna M."/>
            <person name="McGinnis K."/>
            <person name="Medlin L.K."/>
            <person name="Montsant A."/>
            <person name="Oudot-Le Secq M.P."/>
            <person name="Napoli C."/>
            <person name="Obornik M."/>
            <person name="Parker M.S."/>
            <person name="Petit J.L."/>
            <person name="Porcel B.M."/>
            <person name="Poulsen N."/>
            <person name="Robison M."/>
            <person name="Rychlewski L."/>
            <person name="Rynearson T.A."/>
            <person name="Schmutz J."/>
            <person name="Shapiro H."/>
            <person name="Siaut M."/>
            <person name="Stanley M."/>
            <person name="Sussman M.R."/>
            <person name="Taylor A.R."/>
            <person name="Vardi A."/>
            <person name="von Dassow P."/>
            <person name="Vyverman W."/>
            <person name="Willis A."/>
            <person name="Wyrwicz L.S."/>
            <person name="Rokhsar D.S."/>
            <person name="Weissenbach J."/>
            <person name="Armbrust E.V."/>
            <person name="Green B.R."/>
            <person name="Van de Peer Y."/>
            <person name="Grigoriev I.V."/>
        </authorList>
    </citation>
    <scope>NUCLEOTIDE SEQUENCE [LARGE SCALE GENOMIC DNA]</scope>
    <source>
        <strain evidence="3 4">CCMP1335</strain>
    </source>
</reference>
<evidence type="ECO:0000313" key="3">
    <source>
        <dbReference type="EMBL" id="EED86584.1"/>
    </source>
</evidence>
<dbReference type="AlphaFoldDB" id="B8LDJ0"/>
<dbReference type="InParanoid" id="B8LDJ0"/>
<dbReference type="STRING" id="35128.B8LDJ0"/>
<dbReference type="OMA" id="NCVELGD"/>
<reference evidence="3 4" key="1">
    <citation type="journal article" date="2004" name="Science">
        <title>The genome of the diatom Thalassiosira pseudonana: ecology, evolution, and metabolism.</title>
        <authorList>
            <person name="Armbrust E.V."/>
            <person name="Berges J.A."/>
            <person name="Bowler C."/>
            <person name="Green B.R."/>
            <person name="Martinez D."/>
            <person name="Putnam N.H."/>
            <person name="Zhou S."/>
            <person name="Allen A.E."/>
            <person name="Apt K.E."/>
            <person name="Bechner M."/>
            <person name="Brzezinski M.A."/>
            <person name="Chaal B.K."/>
            <person name="Chiovitti A."/>
            <person name="Davis A.K."/>
            <person name="Demarest M.S."/>
            <person name="Detter J.C."/>
            <person name="Glavina T."/>
            <person name="Goodstein D."/>
            <person name="Hadi M.Z."/>
            <person name="Hellsten U."/>
            <person name="Hildebrand M."/>
            <person name="Jenkins B.D."/>
            <person name="Jurka J."/>
            <person name="Kapitonov V.V."/>
            <person name="Kroger N."/>
            <person name="Lau W.W."/>
            <person name="Lane T.W."/>
            <person name="Larimer F.W."/>
            <person name="Lippmeier J.C."/>
            <person name="Lucas S."/>
            <person name="Medina M."/>
            <person name="Montsant A."/>
            <person name="Obornik M."/>
            <person name="Parker M.S."/>
            <person name="Palenik B."/>
            <person name="Pazour G.J."/>
            <person name="Richardson P.M."/>
            <person name="Rynearson T.A."/>
            <person name="Saito M.A."/>
            <person name="Schwartz D.C."/>
            <person name="Thamatrakoln K."/>
            <person name="Valentin K."/>
            <person name="Vardi A."/>
            <person name="Wilkerson F.P."/>
            <person name="Rokhsar D.S."/>
        </authorList>
    </citation>
    <scope>NUCLEOTIDE SEQUENCE [LARGE SCALE GENOMIC DNA]</scope>
    <source>
        <strain evidence="3 4">CCMP1335</strain>
    </source>
</reference>
<feature type="compositionally biased region" description="Acidic residues" evidence="1">
    <location>
        <begin position="439"/>
        <end position="453"/>
    </location>
</feature>
<feature type="compositionally biased region" description="Acidic residues" evidence="1">
    <location>
        <begin position="531"/>
        <end position="540"/>
    </location>
</feature>
<keyword evidence="2" id="KW-0812">Transmembrane</keyword>
<evidence type="ECO:0000256" key="2">
    <source>
        <dbReference type="SAM" id="Phobius"/>
    </source>
</evidence>
<name>B8LDJ0_THAPS</name>
<dbReference type="HOGENOM" id="CLU_031438_0_0_1"/>
<dbReference type="GeneID" id="7444354"/>
<feature type="region of interest" description="Disordered" evidence="1">
    <location>
        <begin position="367"/>
        <end position="545"/>
    </location>
</feature>
<accession>B8LDJ0</accession>
<keyword evidence="4" id="KW-1185">Reference proteome</keyword>
<proteinExistence type="predicted"/>
<protein>
    <submittedName>
        <fullName evidence="3">Uncharacterized protein</fullName>
    </submittedName>
</protein>
<dbReference type="KEGG" id="tps:THAPSDRAFT_11265"/>
<feature type="compositionally biased region" description="Polar residues" evidence="1">
    <location>
        <begin position="461"/>
        <end position="510"/>
    </location>
</feature>
<dbReference type="EMBL" id="DS999420">
    <property type="protein sequence ID" value="EED86584.1"/>
    <property type="molecule type" value="Genomic_DNA"/>
</dbReference>
<keyword evidence="2" id="KW-0472">Membrane</keyword>
<dbReference type="RefSeq" id="XP_002297116.1">
    <property type="nucleotide sequence ID" value="XM_002297080.1"/>
</dbReference>
<dbReference type="Proteomes" id="UP000001449">
    <property type="component" value="Unassembled WGS sequence"/>
</dbReference>
<dbReference type="eggNOG" id="ENOG502S03Y">
    <property type="taxonomic scope" value="Eukaryota"/>
</dbReference>
<dbReference type="PaxDb" id="35128-Thaps11265"/>
<keyword evidence="2" id="KW-1133">Transmembrane helix</keyword>
<gene>
    <name evidence="3" type="ORF">THAPSDRAFT_11265</name>
</gene>